<feature type="region of interest" description="Disordered" evidence="1">
    <location>
        <begin position="222"/>
        <end position="245"/>
    </location>
</feature>
<dbReference type="AlphaFoldDB" id="A0AA39WYB7"/>
<feature type="domain" description="DUF4246" evidence="3">
    <location>
        <begin position="34"/>
        <end position="100"/>
    </location>
</feature>
<sequence>MSARWNRRGRWASTHYPVASRFFANDGKKYPLRVPGFNLPVDVELTAEDRFAHGFDNWAQARLTAREIAMLQLMNDITDRPGWDDDEGVFKDSVVASWRDDAISTKPLISNAAWEWCIAELRDAAQVFRKTRSVDVLHSASGVCKSDGLISSHILSALRAGAKALAREEGDSSPSQKIRQDLVDPTLFPLAYGATPAVFDNSFEVVELEGIFNSLGQRGASVPAQSIHDRPETPPPLDDDGEGRQRWSLDDRQKYCWSPGFQLLPCEVQFPKQEGGVTISSYINNLHPGRYPAVYNAIESVLEAAIPMWNRVLVKQDGDRLPPRIRTYGAVIEPQEQPPWLDRAIEAQHSFDKDKSNPAYQEALSLVEEYFSRPEPSMADMLPAYLGQAPESLDDWDPREEPFGATIYRKFSRLRHTVHPEPGVSYSYEDWKAGKANRAIVPGCFCPSADHPHQKNAKLSPRNEKCEQFVLEHPDHVFPPSVDLASSFSERGLQVIVKISRTTLTPGENSQCKAEAWHVDGTLNEHLVAGATLVFDTQNVTTPALDFRVEADLDPWECGHVNERDKMIALETTFGLGDTPEALISRVPALQELGSVKFVDSGRLVAYPHGLQHRMGAVELVDKSSPGYFDVLELWLVDPNYRICSTRNVPPQRHDWWFDAVMQAEAKGEWKWPRRLPNEIVEQIRGYAADYPVSMEEARRWQEKRREHEKLCQEAVQHCVDGYMFLEQWLT</sequence>
<dbReference type="Proteomes" id="UP001175000">
    <property type="component" value="Unassembled WGS sequence"/>
</dbReference>
<feature type="domain" description="DUF4246" evidence="2">
    <location>
        <begin position="112"/>
        <end position="659"/>
    </location>
</feature>
<organism evidence="4 5">
    <name type="scientific">Immersiella caudata</name>
    <dbReference type="NCBI Taxonomy" id="314043"/>
    <lineage>
        <taxon>Eukaryota</taxon>
        <taxon>Fungi</taxon>
        <taxon>Dikarya</taxon>
        <taxon>Ascomycota</taxon>
        <taxon>Pezizomycotina</taxon>
        <taxon>Sordariomycetes</taxon>
        <taxon>Sordariomycetidae</taxon>
        <taxon>Sordariales</taxon>
        <taxon>Lasiosphaeriaceae</taxon>
        <taxon>Immersiella</taxon>
    </lineage>
</organism>
<name>A0AA39WYB7_9PEZI</name>
<evidence type="ECO:0000259" key="3">
    <source>
        <dbReference type="Pfam" id="PF21666"/>
    </source>
</evidence>
<dbReference type="Pfam" id="PF21666">
    <property type="entry name" value="DUF4246_N"/>
    <property type="match status" value="1"/>
</dbReference>
<dbReference type="InterPro" id="IPR049192">
    <property type="entry name" value="DUF4246_C"/>
</dbReference>
<dbReference type="InterPro" id="IPR049207">
    <property type="entry name" value="DUF4246_N"/>
</dbReference>
<evidence type="ECO:0000259" key="2">
    <source>
        <dbReference type="Pfam" id="PF14033"/>
    </source>
</evidence>
<reference evidence="4" key="1">
    <citation type="submission" date="2023-06" db="EMBL/GenBank/DDBJ databases">
        <title>Genome-scale phylogeny and comparative genomics of the fungal order Sordariales.</title>
        <authorList>
            <consortium name="Lawrence Berkeley National Laboratory"/>
            <person name="Hensen N."/>
            <person name="Bonometti L."/>
            <person name="Westerberg I."/>
            <person name="Brannstrom I.O."/>
            <person name="Guillou S."/>
            <person name="Cros-Aarteil S."/>
            <person name="Calhoun S."/>
            <person name="Haridas S."/>
            <person name="Kuo A."/>
            <person name="Mondo S."/>
            <person name="Pangilinan J."/>
            <person name="Riley R."/>
            <person name="Labutti K."/>
            <person name="Andreopoulos B."/>
            <person name="Lipzen A."/>
            <person name="Chen C."/>
            <person name="Yanf M."/>
            <person name="Daum C."/>
            <person name="Ng V."/>
            <person name="Clum A."/>
            <person name="Steindorff A."/>
            <person name="Ohm R."/>
            <person name="Martin F."/>
            <person name="Silar P."/>
            <person name="Natvig D."/>
            <person name="Lalanne C."/>
            <person name="Gautier V."/>
            <person name="Ament-Velasquez S.L."/>
            <person name="Kruys A."/>
            <person name="Hutchinson M.I."/>
            <person name="Powell A.J."/>
            <person name="Barry K."/>
            <person name="Miller A.N."/>
            <person name="Grigoriev I.V."/>
            <person name="Debuchy R."/>
            <person name="Gladieux P."/>
            <person name="Thoren M.H."/>
            <person name="Johannesson H."/>
        </authorList>
    </citation>
    <scope>NUCLEOTIDE SEQUENCE</scope>
    <source>
        <strain evidence="4">CBS 606.72</strain>
    </source>
</reference>
<proteinExistence type="predicted"/>
<evidence type="ECO:0000256" key="1">
    <source>
        <dbReference type="SAM" id="MobiDB-lite"/>
    </source>
</evidence>
<evidence type="ECO:0000313" key="4">
    <source>
        <dbReference type="EMBL" id="KAK0623771.1"/>
    </source>
</evidence>
<dbReference type="Pfam" id="PF14033">
    <property type="entry name" value="DUF4246"/>
    <property type="match status" value="1"/>
</dbReference>
<protein>
    <submittedName>
        <fullName evidence="4">Uncharacterized protein</fullName>
    </submittedName>
</protein>
<comment type="caution">
    <text evidence="4">The sequence shown here is derived from an EMBL/GenBank/DDBJ whole genome shotgun (WGS) entry which is preliminary data.</text>
</comment>
<accession>A0AA39WYB7</accession>
<dbReference type="EMBL" id="JAULSU010000003">
    <property type="protein sequence ID" value="KAK0623771.1"/>
    <property type="molecule type" value="Genomic_DNA"/>
</dbReference>
<evidence type="ECO:0000313" key="5">
    <source>
        <dbReference type="Proteomes" id="UP001175000"/>
    </source>
</evidence>
<gene>
    <name evidence="4" type="ORF">B0T14DRAFT_426764</name>
</gene>
<dbReference type="PANTHER" id="PTHR33119:SF1">
    <property type="entry name" value="FE2OG DIOXYGENASE DOMAIN-CONTAINING PROTEIN"/>
    <property type="match status" value="1"/>
</dbReference>
<dbReference type="PANTHER" id="PTHR33119">
    <property type="entry name" value="IFI3P"/>
    <property type="match status" value="1"/>
</dbReference>
<keyword evidence="5" id="KW-1185">Reference proteome</keyword>
<dbReference type="InterPro" id="IPR025340">
    <property type="entry name" value="DUF4246"/>
</dbReference>